<comment type="caution">
    <text evidence="2">The sequence shown here is derived from an EMBL/GenBank/DDBJ whole genome shotgun (WGS) entry which is preliminary data.</text>
</comment>
<feature type="transmembrane region" description="Helical" evidence="1">
    <location>
        <begin position="68"/>
        <end position="90"/>
    </location>
</feature>
<name>A0A1I5ZF35_9BACI</name>
<dbReference type="InterPro" id="IPR007436">
    <property type="entry name" value="DUF485"/>
</dbReference>
<feature type="transmembrane region" description="Helical" evidence="1">
    <location>
        <begin position="35"/>
        <end position="56"/>
    </location>
</feature>
<evidence type="ECO:0000313" key="2">
    <source>
        <dbReference type="EMBL" id="SFQ55058.1"/>
    </source>
</evidence>
<dbReference type="Pfam" id="PF04341">
    <property type="entry name" value="DUF485"/>
    <property type="match status" value="1"/>
</dbReference>
<dbReference type="Proteomes" id="UP000182762">
    <property type="component" value="Unassembled WGS sequence"/>
</dbReference>
<gene>
    <name evidence="2" type="ORF">SAMN02745910_02003</name>
</gene>
<protein>
    <submittedName>
        <fullName evidence="2">Uncharacterized membrane protein, DUF485 family</fullName>
    </submittedName>
</protein>
<keyword evidence="3" id="KW-1185">Reference proteome</keyword>
<keyword evidence="1" id="KW-0472">Membrane</keyword>
<dbReference type="RefSeq" id="WP_061804299.1">
    <property type="nucleotide sequence ID" value="NZ_FOXX01000004.1"/>
</dbReference>
<dbReference type="EMBL" id="FOXX01000004">
    <property type="protein sequence ID" value="SFQ55058.1"/>
    <property type="molecule type" value="Genomic_DNA"/>
</dbReference>
<sequence length="116" mass="13456">MELKKEAAETPVSLNYKRMVVSSPFQKLIKSKKRFTLFTTVFFLAFSLLLPILAFYSDILTKPLIEPFSWGWAFAFAQFFMTWGVCHLYIKKAAQFDQIAKDVLEAEEKEMGRDGQ</sequence>
<dbReference type="PANTHER" id="PTHR38441:SF1">
    <property type="entry name" value="MEMBRANE PROTEIN"/>
    <property type="match status" value="1"/>
</dbReference>
<keyword evidence="1" id="KW-1133">Transmembrane helix</keyword>
<dbReference type="GeneID" id="93710677"/>
<keyword evidence="1" id="KW-0812">Transmembrane</keyword>
<evidence type="ECO:0000256" key="1">
    <source>
        <dbReference type="SAM" id="Phobius"/>
    </source>
</evidence>
<evidence type="ECO:0000313" key="3">
    <source>
        <dbReference type="Proteomes" id="UP000182762"/>
    </source>
</evidence>
<dbReference type="PANTHER" id="PTHR38441">
    <property type="entry name" value="INTEGRAL MEMBRANE PROTEIN-RELATED"/>
    <property type="match status" value="1"/>
</dbReference>
<accession>A0A1I5ZF35</accession>
<proteinExistence type="predicted"/>
<reference evidence="2 3" key="1">
    <citation type="submission" date="2016-10" db="EMBL/GenBank/DDBJ databases">
        <authorList>
            <person name="Varghese N."/>
            <person name="Submissions S."/>
        </authorList>
    </citation>
    <scope>NUCLEOTIDE SEQUENCE [LARGE SCALE GENOMIC DNA]</scope>
    <source>
        <strain evidence="2 3">DSM 13796</strain>
    </source>
</reference>
<organism evidence="2 3">
    <name type="scientific">Priestia endophytica DSM 13796</name>
    <dbReference type="NCBI Taxonomy" id="1121089"/>
    <lineage>
        <taxon>Bacteria</taxon>
        <taxon>Bacillati</taxon>
        <taxon>Bacillota</taxon>
        <taxon>Bacilli</taxon>
        <taxon>Bacillales</taxon>
        <taxon>Bacillaceae</taxon>
        <taxon>Priestia</taxon>
    </lineage>
</organism>